<gene>
    <name evidence="1" type="ORF">GCM10023165_50440</name>
</gene>
<reference evidence="2" key="1">
    <citation type="journal article" date="2019" name="Int. J. Syst. Evol. Microbiol.">
        <title>The Global Catalogue of Microorganisms (GCM) 10K type strain sequencing project: providing services to taxonomists for standard genome sequencing and annotation.</title>
        <authorList>
            <consortium name="The Broad Institute Genomics Platform"/>
            <consortium name="The Broad Institute Genome Sequencing Center for Infectious Disease"/>
            <person name="Wu L."/>
            <person name="Ma J."/>
        </authorList>
    </citation>
    <scope>NUCLEOTIDE SEQUENCE [LARGE SCALE GENOMIC DNA]</scope>
    <source>
        <strain evidence="2">JCM 17804</strain>
    </source>
</reference>
<organism evidence="1 2">
    <name type="scientific">Variovorax defluvii</name>
    <dbReference type="NCBI Taxonomy" id="913761"/>
    <lineage>
        <taxon>Bacteria</taxon>
        <taxon>Pseudomonadati</taxon>
        <taxon>Pseudomonadota</taxon>
        <taxon>Betaproteobacteria</taxon>
        <taxon>Burkholderiales</taxon>
        <taxon>Comamonadaceae</taxon>
        <taxon>Variovorax</taxon>
    </lineage>
</organism>
<dbReference type="EMBL" id="BAABGJ010000081">
    <property type="protein sequence ID" value="GAA4356989.1"/>
    <property type="molecule type" value="Genomic_DNA"/>
</dbReference>
<sequence length="59" mass="6794">MTHWTITEATQDEVRSGELGRRLRHFNYTFVGEYPESQPIWLNAKDEEGRTIGGLQLAS</sequence>
<protein>
    <recommendedName>
        <fullName evidence="3">GNAT family N-acetyltransferase</fullName>
    </recommendedName>
</protein>
<name>A0ABP8IED0_9BURK</name>
<dbReference type="Proteomes" id="UP001500975">
    <property type="component" value="Unassembled WGS sequence"/>
</dbReference>
<evidence type="ECO:0000313" key="2">
    <source>
        <dbReference type="Proteomes" id="UP001500975"/>
    </source>
</evidence>
<evidence type="ECO:0000313" key="1">
    <source>
        <dbReference type="EMBL" id="GAA4356989.1"/>
    </source>
</evidence>
<comment type="caution">
    <text evidence="1">The sequence shown here is derived from an EMBL/GenBank/DDBJ whole genome shotgun (WGS) entry which is preliminary data.</text>
</comment>
<evidence type="ECO:0008006" key="3">
    <source>
        <dbReference type="Google" id="ProtNLM"/>
    </source>
</evidence>
<dbReference type="RefSeq" id="WP_345541465.1">
    <property type="nucleotide sequence ID" value="NZ_BAABGJ010000081.1"/>
</dbReference>
<keyword evidence="2" id="KW-1185">Reference proteome</keyword>
<proteinExistence type="predicted"/>
<accession>A0ABP8IED0</accession>